<evidence type="ECO:0000256" key="3">
    <source>
        <dbReference type="ARBA" id="ARBA00023002"/>
    </source>
</evidence>
<dbReference type="PANTHER" id="PTHR30011:SF16">
    <property type="entry name" value="C2H2 FINGER DOMAIN TRANSCRIPTION FACTOR (EUROFUNG)-RELATED"/>
    <property type="match status" value="1"/>
</dbReference>
<protein>
    <submittedName>
        <fullName evidence="7">LLM class flavin-dependent oxidoreductase</fullName>
    </submittedName>
</protein>
<dbReference type="PIRSF" id="PIRSF000337">
    <property type="entry name" value="NTA_MOA"/>
    <property type="match status" value="1"/>
</dbReference>
<keyword evidence="3" id="KW-0560">Oxidoreductase</keyword>
<gene>
    <name evidence="7" type="ORF">JMJ56_21230</name>
</gene>
<dbReference type="Proteomes" id="UP000660885">
    <property type="component" value="Unassembled WGS sequence"/>
</dbReference>
<comment type="caution">
    <text evidence="7">The sequence shown here is derived from an EMBL/GenBank/DDBJ whole genome shotgun (WGS) entry which is preliminary data.</text>
</comment>
<keyword evidence="4" id="KW-0503">Monooxygenase</keyword>
<proteinExistence type="inferred from homology"/>
<organism evidence="7 8">
    <name type="scientific">Belnapia arida</name>
    <dbReference type="NCBI Taxonomy" id="2804533"/>
    <lineage>
        <taxon>Bacteria</taxon>
        <taxon>Pseudomonadati</taxon>
        <taxon>Pseudomonadota</taxon>
        <taxon>Alphaproteobacteria</taxon>
        <taxon>Acetobacterales</taxon>
        <taxon>Roseomonadaceae</taxon>
        <taxon>Belnapia</taxon>
    </lineage>
</organism>
<dbReference type="Pfam" id="PF00296">
    <property type="entry name" value="Bac_luciferase"/>
    <property type="match status" value="1"/>
</dbReference>
<evidence type="ECO:0000256" key="2">
    <source>
        <dbReference type="ARBA" id="ARBA00022643"/>
    </source>
</evidence>
<dbReference type="InterPro" id="IPR036661">
    <property type="entry name" value="Luciferase-like_sf"/>
</dbReference>
<name>A0ABS1U9D4_9PROT</name>
<dbReference type="SUPFAM" id="SSF51679">
    <property type="entry name" value="Bacterial luciferase-like"/>
    <property type="match status" value="1"/>
</dbReference>
<sequence length="438" mass="47672">MRQEQRQMHLGVFVLGTGNHVAGWRLPGAADSFQNLSVAQQIARTAERGLFDLLFLGDGLSADPNAHPSFTARFEPITMLAALAATTTHVGLGATASTTYAEPYTVARLFASLDHLSGGRAAWNAVTTSGGQAAANFGRQHPPHGQRYEVAEEFIDVVRGLWDCWEDDAIVADRKTGRYIDAAKVHKLHHKGRFFEVEGPLNIGRCPQGQPVILQAGASEPGQEMAARSADVVFSVVQDLDEARAAYAALKERLPRHGRDPGEVAVLPGVMPVIGRTQEEALEKLDHLQSFVNSTNALSMLSNRLGQDMSAYPMDGPVPDLPLPDTSHGFARTMLAKARREGMTLRDLYNLTAAARGHWVICGTPASIADTLEEWFLGGAADGFNILPPYFPGGFDEFVDGVVPELQRRGLFRRAYRGRKLRDHLGLSRPARQHGTPT</sequence>
<keyword evidence="8" id="KW-1185">Reference proteome</keyword>
<evidence type="ECO:0000256" key="5">
    <source>
        <dbReference type="ARBA" id="ARBA00033748"/>
    </source>
</evidence>
<accession>A0ABS1U9D4</accession>
<dbReference type="InterPro" id="IPR011251">
    <property type="entry name" value="Luciferase-like_dom"/>
</dbReference>
<dbReference type="Gene3D" id="3.20.20.30">
    <property type="entry name" value="Luciferase-like domain"/>
    <property type="match status" value="1"/>
</dbReference>
<dbReference type="InterPro" id="IPR016215">
    <property type="entry name" value="NTA_MOA"/>
</dbReference>
<dbReference type="NCBIfam" id="TIGR03860">
    <property type="entry name" value="FMN_nitrolo"/>
    <property type="match status" value="1"/>
</dbReference>
<dbReference type="InterPro" id="IPR051260">
    <property type="entry name" value="Diverse_substr_monoxygenases"/>
</dbReference>
<keyword evidence="1" id="KW-0285">Flavoprotein</keyword>
<evidence type="ECO:0000313" key="7">
    <source>
        <dbReference type="EMBL" id="MBL6080544.1"/>
    </source>
</evidence>
<evidence type="ECO:0000313" key="8">
    <source>
        <dbReference type="Proteomes" id="UP000660885"/>
    </source>
</evidence>
<comment type="similarity">
    <text evidence="5">Belongs to the NtaA/SnaA/DszA monooxygenase family.</text>
</comment>
<feature type="domain" description="Luciferase-like" evidence="6">
    <location>
        <begin position="20"/>
        <end position="376"/>
    </location>
</feature>
<keyword evidence="2" id="KW-0288">FMN</keyword>
<dbReference type="PANTHER" id="PTHR30011">
    <property type="entry name" value="ALKANESULFONATE MONOOXYGENASE-RELATED"/>
    <property type="match status" value="1"/>
</dbReference>
<evidence type="ECO:0000256" key="1">
    <source>
        <dbReference type="ARBA" id="ARBA00022630"/>
    </source>
</evidence>
<reference evidence="7 8" key="1">
    <citation type="submission" date="2021-01" db="EMBL/GenBank/DDBJ databases">
        <title>Belnapia mucosa sp. nov. and Belnapia arida sp. nov., isolated from the Tabernas Desert (Almeria, Spain).</title>
        <authorList>
            <person name="Molina-Menor E."/>
            <person name="Vidal-Verdu A."/>
            <person name="Calonge A."/>
            <person name="Satari L."/>
            <person name="Pereto J."/>
            <person name="Porcar M."/>
        </authorList>
    </citation>
    <scope>NUCLEOTIDE SEQUENCE [LARGE SCALE GENOMIC DNA]</scope>
    <source>
        <strain evidence="7 8">T18</strain>
    </source>
</reference>
<dbReference type="CDD" id="cd01095">
    <property type="entry name" value="Nitrilotriacetate_monoxgenase"/>
    <property type="match status" value="1"/>
</dbReference>
<dbReference type="RefSeq" id="WP_202833772.1">
    <property type="nucleotide sequence ID" value="NZ_JAETWB010000014.1"/>
</dbReference>
<dbReference type="EMBL" id="JAETWB010000014">
    <property type="protein sequence ID" value="MBL6080544.1"/>
    <property type="molecule type" value="Genomic_DNA"/>
</dbReference>
<evidence type="ECO:0000256" key="4">
    <source>
        <dbReference type="ARBA" id="ARBA00023033"/>
    </source>
</evidence>
<evidence type="ECO:0000259" key="6">
    <source>
        <dbReference type="Pfam" id="PF00296"/>
    </source>
</evidence>